<evidence type="ECO:0000313" key="2">
    <source>
        <dbReference type="Proteomes" id="UP000266861"/>
    </source>
</evidence>
<reference evidence="1 2" key="1">
    <citation type="submission" date="2018-08" db="EMBL/GenBank/DDBJ databases">
        <title>Genome and evolution of the arbuscular mycorrhizal fungus Diversispora epigaea (formerly Glomus versiforme) and its bacterial endosymbionts.</title>
        <authorList>
            <person name="Sun X."/>
            <person name="Fei Z."/>
            <person name="Harrison M."/>
        </authorList>
    </citation>
    <scope>NUCLEOTIDE SEQUENCE [LARGE SCALE GENOMIC DNA]</scope>
    <source>
        <strain evidence="1 2">IT104</strain>
    </source>
</reference>
<proteinExistence type="predicted"/>
<sequence>MVEVVVVVIDKNGIVFGVCLQLVLIDFVDKPVFNSVVGNYFVTVPNRLKLVDNYLLSETVILIVHEFFEVLLSRLISKGDLNLLVSGQRYIVSFVGITQQSQ</sequence>
<comment type="caution">
    <text evidence="1">The sequence shown here is derived from an EMBL/GenBank/DDBJ whole genome shotgun (WGS) entry which is preliminary data.</text>
</comment>
<organism evidence="1 2">
    <name type="scientific">Diversispora epigaea</name>
    <dbReference type="NCBI Taxonomy" id="1348612"/>
    <lineage>
        <taxon>Eukaryota</taxon>
        <taxon>Fungi</taxon>
        <taxon>Fungi incertae sedis</taxon>
        <taxon>Mucoromycota</taxon>
        <taxon>Glomeromycotina</taxon>
        <taxon>Glomeromycetes</taxon>
        <taxon>Diversisporales</taxon>
        <taxon>Diversisporaceae</taxon>
        <taxon>Diversispora</taxon>
    </lineage>
</organism>
<evidence type="ECO:0000313" key="1">
    <source>
        <dbReference type="EMBL" id="RHZ82758.1"/>
    </source>
</evidence>
<name>A0A397J7P1_9GLOM</name>
<accession>A0A397J7P1</accession>
<dbReference type="AlphaFoldDB" id="A0A397J7P1"/>
<keyword evidence="2" id="KW-1185">Reference proteome</keyword>
<dbReference type="EMBL" id="PQFF01000096">
    <property type="protein sequence ID" value="RHZ82758.1"/>
    <property type="molecule type" value="Genomic_DNA"/>
</dbReference>
<gene>
    <name evidence="1" type="ORF">Glove_103g281</name>
</gene>
<protein>
    <submittedName>
        <fullName evidence="1">Uncharacterized protein</fullName>
    </submittedName>
</protein>
<dbReference type="Proteomes" id="UP000266861">
    <property type="component" value="Unassembled WGS sequence"/>
</dbReference>